<dbReference type="RefSeq" id="WP_201374472.1">
    <property type="nucleotide sequence ID" value="NZ_BNJG01000002.1"/>
</dbReference>
<accession>A0ABQ3UU23</accession>
<protein>
    <recommendedName>
        <fullName evidence="3">ISAzo13 family transposase</fullName>
    </recommendedName>
</protein>
<dbReference type="InterPro" id="IPR011518">
    <property type="entry name" value="Transposase_36"/>
</dbReference>
<evidence type="ECO:0000313" key="1">
    <source>
        <dbReference type="EMBL" id="GHO56339.1"/>
    </source>
</evidence>
<organism evidence="1 2">
    <name type="scientific">Ktedonobacter robiniae</name>
    <dbReference type="NCBI Taxonomy" id="2778365"/>
    <lineage>
        <taxon>Bacteria</taxon>
        <taxon>Bacillati</taxon>
        <taxon>Chloroflexota</taxon>
        <taxon>Ktedonobacteria</taxon>
        <taxon>Ktedonobacterales</taxon>
        <taxon>Ktedonobacteraceae</taxon>
        <taxon>Ktedonobacter</taxon>
    </lineage>
</organism>
<reference evidence="1 2" key="1">
    <citation type="journal article" date="2021" name="Int. J. Syst. Evol. Microbiol.">
        <title>Reticulibacter mediterranei gen. nov., sp. nov., within the new family Reticulibacteraceae fam. nov., and Ktedonospora formicarum gen. nov., sp. nov., Ktedonobacter robiniae sp. nov., Dictyobacter formicarum sp. nov. and Dictyobacter arantiisoli sp. nov., belonging to the class Ktedonobacteria.</title>
        <authorList>
            <person name="Yabe S."/>
            <person name="Zheng Y."/>
            <person name="Wang C.M."/>
            <person name="Sakai Y."/>
            <person name="Abe K."/>
            <person name="Yokota A."/>
            <person name="Donadio S."/>
            <person name="Cavaletti L."/>
            <person name="Monciardini P."/>
        </authorList>
    </citation>
    <scope>NUCLEOTIDE SEQUENCE [LARGE SCALE GENOMIC DNA]</scope>
    <source>
        <strain evidence="1 2">SOSP1-30</strain>
    </source>
</reference>
<evidence type="ECO:0008006" key="3">
    <source>
        <dbReference type="Google" id="ProtNLM"/>
    </source>
</evidence>
<dbReference type="EMBL" id="BNJG01000002">
    <property type="protein sequence ID" value="GHO56339.1"/>
    <property type="molecule type" value="Genomic_DNA"/>
</dbReference>
<sequence>MAGEKRAHQRERAYPTGLKVTDDELAALRLVQASFHGEWNYTLNPHEG</sequence>
<dbReference type="Proteomes" id="UP000654345">
    <property type="component" value="Unassembled WGS sequence"/>
</dbReference>
<gene>
    <name evidence="1" type="ORF">KSB_48140</name>
</gene>
<name>A0ABQ3UU23_9CHLR</name>
<dbReference type="Pfam" id="PF07592">
    <property type="entry name" value="DDE_Tnp_ISAZ013"/>
    <property type="match status" value="1"/>
</dbReference>
<evidence type="ECO:0000313" key="2">
    <source>
        <dbReference type="Proteomes" id="UP000654345"/>
    </source>
</evidence>
<proteinExistence type="predicted"/>
<comment type="caution">
    <text evidence="1">The sequence shown here is derived from an EMBL/GenBank/DDBJ whole genome shotgun (WGS) entry which is preliminary data.</text>
</comment>
<keyword evidence="2" id="KW-1185">Reference proteome</keyword>